<protein>
    <submittedName>
        <fullName evidence="1">Uncharacterized protein</fullName>
    </submittedName>
</protein>
<name>A0AA88KWL1_ARTSF</name>
<dbReference type="EMBL" id="JAVRJZ010000021">
    <property type="protein sequence ID" value="KAK2704939.1"/>
    <property type="molecule type" value="Genomic_DNA"/>
</dbReference>
<keyword evidence="2" id="KW-1185">Reference proteome</keyword>
<dbReference type="Proteomes" id="UP001187531">
    <property type="component" value="Unassembled WGS sequence"/>
</dbReference>
<sequence>SNRLTTSSDTMKFIIYSRTSTSCPGLQSLVASNNVRVDHVSLVRHLGIIIDESLSFKHYKQAEMLERLL</sequence>
<comment type="caution">
    <text evidence="1">The sequence shown here is derived from an EMBL/GenBank/DDBJ whole genome shotgun (WGS) entry which is preliminary data.</text>
</comment>
<reference evidence="1" key="1">
    <citation type="submission" date="2023-07" db="EMBL/GenBank/DDBJ databases">
        <title>Chromosome-level genome assembly of Artemia franciscana.</title>
        <authorList>
            <person name="Jo E."/>
        </authorList>
    </citation>
    <scope>NUCLEOTIDE SEQUENCE</scope>
    <source>
        <tissue evidence="1">Whole body</tissue>
    </source>
</reference>
<evidence type="ECO:0000313" key="2">
    <source>
        <dbReference type="Proteomes" id="UP001187531"/>
    </source>
</evidence>
<evidence type="ECO:0000313" key="1">
    <source>
        <dbReference type="EMBL" id="KAK2704939.1"/>
    </source>
</evidence>
<feature type="non-terminal residue" evidence="1">
    <location>
        <position position="1"/>
    </location>
</feature>
<accession>A0AA88KWL1</accession>
<organism evidence="1 2">
    <name type="scientific">Artemia franciscana</name>
    <name type="common">Brine shrimp</name>
    <name type="synonym">Artemia sanfranciscana</name>
    <dbReference type="NCBI Taxonomy" id="6661"/>
    <lineage>
        <taxon>Eukaryota</taxon>
        <taxon>Metazoa</taxon>
        <taxon>Ecdysozoa</taxon>
        <taxon>Arthropoda</taxon>
        <taxon>Crustacea</taxon>
        <taxon>Branchiopoda</taxon>
        <taxon>Anostraca</taxon>
        <taxon>Artemiidae</taxon>
        <taxon>Artemia</taxon>
    </lineage>
</organism>
<feature type="non-terminal residue" evidence="1">
    <location>
        <position position="69"/>
    </location>
</feature>
<proteinExistence type="predicted"/>
<dbReference type="AlphaFoldDB" id="A0AA88KWL1"/>
<gene>
    <name evidence="1" type="ORF">QYM36_017103</name>
</gene>